<comment type="caution">
    <text evidence="2">The sequence shown here is derived from an EMBL/GenBank/DDBJ whole genome shotgun (WGS) entry which is preliminary data.</text>
</comment>
<sequence length="50" mass="5792">MRRPRKCCRSGHSPRSSAGQPHPRASRWILGSIKKATIQYKPRRESKYPS</sequence>
<name>A0A7J7XSM8_RHIFE</name>
<feature type="region of interest" description="Disordered" evidence="1">
    <location>
        <begin position="1"/>
        <end position="50"/>
    </location>
</feature>
<gene>
    <name evidence="2" type="ORF">mRhiFer1_016977</name>
</gene>
<evidence type="ECO:0000256" key="1">
    <source>
        <dbReference type="SAM" id="MobiDB-lite"/>
    </source>
</evidence>
<dbReference type="AlphaFoldDB" id="A0A7J7XSM8"/>
<evidence type="ECO:0000313" key="3">
    <source>
        <dbReference type="Proteomes" id="UP000585614"/>
    </source>
</evidence>
<reference evidence="2 3" key="1">
    <citation type="journal article" date="2020" name="Nature">
        <title>Six reference-quality genomes reveal evolution of bat adaptations.</title>
        <authorList>
            <person name="Jebb D."/>
            <person name="Huang Z."/>
            <person name="Pippel M."/>
            <person name="Hughes G.M."/>
            <person name="Lavrichenko K."/>
            <person name="Devanna P."/>
            <person name="Winkler S."/>
            <person name="Jermiin L.S."/>
            <person name="Skirmuntt E.C."/>
            <person name="Katzourakis A."/>
            <person name="Burkitt-Gray L."/>
            <person name="Ray D.A."/>
            <person name="Sullivan K.A.M."/>
            <person name="Roscito J.G."/>
            <person name="Kirilenko B.M."/>
            <person name="Davalos L.M."/>
            <person name="Corthals A.P."/>
            <person name="Power M.L."/>
            <person name="Jones G."/>
            <person name="Ransome R.D."/>
            <person name="Dechmann D.K.N."/>
            <person name="Locatelli A.G."/>
            <person name="Puechmaille S.J."/>
            <person name="Fedrigo O."/>
            <person name="Jarvis E.D."/>
            <person name="Hiller M."/>
            <person name="Vernes S.C."/>
            <person name="Myers E.W."/>
            <person name="Teeling E.C."/>
        </authorList>
    </citation>
    <scope>NUCLEOTIDE SEQUENCE [LARGE SCALE GENOMIC DNA]</scope>
    <source>
        <strain evidence="2">MRhiFer1</strain>
        <tissue evidence="2">Lung</tissue>
    </source>
</reference>
<dbReference type="Proteomes" id="UP000585614">
    <property type="component" value="Unassembled WGS sequence"/>
</dbReference>
<proteinExistence type="predicted"/>
<dbReference type="EMBL" id="JACAGC010000008">
    <property type="protein sequence ID" value="KAF6352594.1"/>
    <property type="molecule type" value="Genomic_DNA"/>
</dbReference>
<accession>A0A7J7XSM8</accession>
<protein>
    <submittedName>
        <fullName evidence="2">Talin 2</fullName>
    </submittedName>
</protein>
<organism evidence="2 3">
    <name type="scientific">Rhinolophus ferrumequinum</name>
    <name type="common">Greater horseshoe bat</name>
    <dbReference type="NCBI Taxonomy" id="59479"/>
    <lineage>
        <taxon>Eukaryota</taxon>
        <taxon>Metazoa</taxon>
        <taxon>Chordata</taxon>
        <taxon>Craniata</taxon>
        <taxon>Vertebrata</taxon>
        <taxon>Euteleostomi</taxon>
        <taxon>Mammalia</taxon>
        <taxon>Eutheria</taxon>
        <taxon>Laurasiatheria</taxon>
        <taxon>Chiroptera</taxon>
        <taxon>Yinpterochiroptera</taxon>
        <taxon>Rhinolophoidea</taxon>
        <taxon>Rhinolophidae</taxon>
        <taxon>Rhinolophinae</taxon>
        <taxon>Rhinolophus</taxon>
    </lineage>
</organism>
<evidence type="ECO:0000313" key="2">
    <source>
        <dbReference type="EMBL" id="KAF6352594.1"/>
    </source>
</evidence>